<dbReference type="OrthoDB" id="8048523at2759"/>
<dbReference type="InterPro" id="IPR051415">
    <property type="entry name" value="LAAT-1"/>
</dbReference>
<dbReference type="PANTHER" id="PTHR16201">
    <property type="entry name" value="SEVEN TRANSMEMBRANE PROTEIN 1-RELATED"/>
    <property type="match status" value="1"/>
</dbReference>
<dbReference type="GO" id="GO:0015174">
    <property type="term" value="F:basic amino acid transmembrane transporter activity"/>
    <property type="evidence" value="ECO:0007669"/>
    <property type="project" value="TreeGrafter"/>
</dbReference>
<proteinExistence type="inferred from homology"/>
<dbReference type="SMART" id="SM00679">
    <property type="entry name" value="CTNS"/>
    <property type="match status" value="2"/>
</dbReference>
<evidence type="ECO:0000256" key="5">
    <source>
        <dbReference type="ARBA" id="ARBA00038039"/>
    </source>
</evidence>
<feature type="compositionally biased region" description="Polar residues" evidence="7">
    <location>
        <begin position="136"/>
        <end position="149"/>
    </location>
</feature>
<dbReference type="HOGENOM" id="CLU_019699_6_0_1"/>
<comment type="similarity">
    <text evidence="5">Belongs to the laat-1 family.</text>
</comment>
<feature type="compositionally biased region" description="Basic and acidic residues" evidence="7">
    <location>
        <begin position="338"/>
        <end position="348"/>
    </location>
</feature>
<evidence type="ECO:0000256" key="3">
    <source>
        <dbReference type="ARBA" id="ARBA00022989"/>
    </source>
</evidence>
<feature type="transmembrane region" description="Helical" evidence="8">
    <location>
        <begin position="366"/>
        <end position="388"/>
    </location>
</feature>
<organism evidence="9">
    <name type="scientific">Cryptococcus bacillisporus CA1280</name>
    <dbReference type="NCBI Taxonomy" id="1296109"/>
    <lineage>
        <taxon>Eukaryota</taxon>
        <taxon>Fungi</taxon>
        <taxon>Dikarya</taxon>
        <taxon>Basidiomycota</taxon>
        <taxon>Agaricomycotina</taxon>
        <taxon>Tremellomycetes</taxon>
        <taxon>Tremellales</taxon>
        <taxon>Cryptococcaceae</taxon>
        <taxon>Cryptococcus</taxon>
        <taxon>Cryptococcus gattii species complex</taxon>
    </lineage>
</organism>
<evidence type="ECO:0000256" key="6">
    <source>
        <dbReference type="ARBA" id="ARBA00050768"/>
    </source>
</evidence>
<feature type="region of interest" description="Disordered" evidence="7">
    <location>
        <begin position="135"/>
        <end position="158"/>
    </location>
</feature>
<dbReference type="GO" id="GO:0000329">
    <property type="term" value="C:fungal-type vacuole membrane"/>
    <property type="evidence" value="ECO:0007669"/>
    <property type="project" value="TreeGrafter"/>
</dbReference>
<dbReference type="FunFam" id="1.20.1280.290:FF:000028">
    <property type="entry name" value="Vacuolar membrane protein, putative"/>
    <property type="match status" value="1"/>
</dbReference>
<feature type="region of interest" description="Disordered" evidence="7">
    <location>
        <begin position="225"/>
        <end position="365"/>
    </location>
</feature>
<dbReference type="Pfam" id="PF04193">
    <property type="entry name" value="PQ-loop"/>
    <property type="match status" value="2"/>
</dbReference>
<feature type="transmembrane region" description="Helical" evidence="8">
    <location>
        <begin position="534"/>
        <end position="556"/>
    </location>
</feature>
<evidence type="ECO:0000256" key="4">
    <source>
        <dbReference type="ARBA" id="ARBA00023136"/>
    </source>
</evidence>
<accession>A0A0D0UE05</accession>
<evidence type="ECO:0000256" key="7">
    <source>
        <dbReference type="SAM" id="MobiDB-lite"/>
    </source>
</evidence>
<feature type="compositionally biased region" description="Basic and acidic residues" evidence="7">
    <location>
        <begin position="226"/>
        <end position="242"/>
    </location>
</feature>
<feature type="compositionally biased region" description="Basic and acidic residues" evidence="7">
    <location>
        <begin position="306"/>
        <end position="315"/>
    </location>
</feature>
<keyword evidence="2 8" id="KW-0812">Transmembrane</keyword>
<evidence type="ECO:0000313" key="9">
    <source>
        <dbReference type="EMBL" id="KIR46513.1"/>
    </source>
</evidence>
<evidence type="ECO:0000256" key="1">
    <source>
        <dbReference type="ARBA" id="ARBA00004141"/>
    </source>
</evidence>
<keyword evidence="4 8" id="KW-0472">Membrane</keyword>
<comment type="subcellular location">
    <subcellularLocation>
        <location evidence="1">Membrane</location>
        <topology evidence="1">Multi-pass membrane protein</topology>
    </subcellularLocation>
</comment>
<feature type="compositionally biased region" description="Low complexity" evidence="7">
    <location>
        <begin position="285"/>
        <end position="304"/>
    </location>
</feature>
<dbReference type="FunFam" id="1.20.1280.290:FF:000009">
    <property type="entry name" value="PQ loop repeat family protein"/>
    <property type="match status" value="1"/>
</dbReference>
<dbReference type="EMBL" id="KN847983">
    <property type="protein sequence ID" value="KIR46513.1"/>
    <property type="molecule type" value="Genomic_DNA"/>
</dbReference>
<dbReference type="InterPro" id="IPR006603">
    <property type="entry name" value="PQ-loop_rpt"/>
</dbReference>
<dbReference type="AlphaFoldDB" id="A0A0D0UE05"/>
<gene>
    <name evidence="9" type="ORF">I312_04000</name>
</gene>
<reference evidence="9" key="1">
    <citation type="submission" date="2015-01" db="EMBL/GenBank/DDBJ databases">
        <title>The Genome Sequence of Cryptococcus gattii CA1280.</title>
        <authorList>
            <consortium name="The Broad Institute Genomics Platform"/>
            <person name="Cuomo C."/>
            <person name="Litvintseva A."/>
            <person name="Chen Y."/>
            <person name="Heitman J."/>
            <person name="Sun S."/>
            <person name="Springer D."/>
            <person name="Dromer F."/>
            <person name="Young S."/>
            <person name="Zeng Q."/>
            <person name="Gargeya S."/>
            <person name="Abouelleil A."/>
            <person name="Alvarado L."/>
            <person name="Chapman S.B."/>
            <person name="Gainer-Dewar J."/>
            <person name="Goldberg J."/>
            <person name="Griggs A."/>
            <person name="Gujja S."/>
            <person name="Hansen M."/>
            <person name="Howarth C."/>
            <person name="Imamovic A."/>
            <person name="Larimer J."/>
            <person name="Murphy C."/>
            <person name="Naylor J."/>
            <person name="Pearson M."/>
            <person name="Priest M."/>
            <person name="Roberts A."/>
            <person name="Saif S."/>
            <person name="Shea T."/>
            <person name="Sykes S."/>
            <person name="Wortman J."/>
            <person name="Nusbaum C."/>
            <person name="Birren B."/>
        </authorList>
    </citation>
    <scope>NUCLEOTIDE SEQUENCE [LARGE SCALE GENOMIC DNA]</scope>
    <source>
        <strain evidence="9">CA1280</strain>
    </source>
</reference>
<feature type="transmembrane region" description="Helical" evidence="8">
    <location>
        <begin position="495"/>
        <end position="514"/>
    </location>
</feature>
<dbReference type="GO" id="GO:0034488">
    <property type="term" value="P:basic amino acid transmembrane export from vacuole"/>
    <property type="evidence" value="ECO:0007669"/>
    <property type="project" value="TreeGrafter"/>
</dbReference>
<comment type="catalytic activity">
    <reaction evidence="6">
        <text>L-histidine(out) + L-arginine(in) = L-histidine(in) + L-arginine(out)</text>
        <dbReference type="Rhea" id="RHEA:71063"/>
        <dbReference type="ChEBI" id="CHEBI:32682"/>
        <dbReference type="ChEBI" id="CHEBI:57595"/>
    </reaction>
</comment>
<evidence type="ECO:0000256" key="8">
    <source>
        <dbReference type="SAM" id="Phobius"/>
    </source>
</evidence>
<dbReference type="Gene3D" id="1.20.1280.290">
    <property type="match status" value="2"/>
</dbReference>
<name>A0A0D0UE05_CRYGA</name>
<dbReference type="PANTHER" id="PTHR16201:SF34">
    <property type="entry name" value="LYSOSOMAL AMINO ACID TRANSPORTER 1"/>
    <property type="match status" value="1"/>
</dbReference>
<keyword evidence="3 8" id="KW-1133">Transmembrane helix</keyword>
<evidence type="ECO:0000256" key="2">
    <source>
        <dbReference type="ARBA" id="ARBA00022692"/>
    </source>
</evidence>
<feature type="region of interest" description="Disordered" evidence="7">
    <location>
        <begin position="609"/>
        <end position="653"/>
    </location>
</feature>
<sequence length="653" mass="71466">MTLHPLFDLSQSTKVFIANILGYTSIACWLCAQLPQVLTNLSLQSCEGLALPFLVNWLFGDITNLIGCILTHQLPFQTFLAVYFCIIDVTLLNQYFYYGRNQAVSVPTPAYGYATLSDSPRQAFSNLPPTAPLGRTHSTAGNAVTSSLNPAPVSRSRPRKGVYQSTSSYFLPPDISVTTPSVDSSYAAIYEAALDVARAAERAKARSLSRKRKLSRRSTFNSFLAETEREGDNDDRMLHSFHSDMSGRSASTARGSPKKMGLNMAGDHRGRSLHRGGLDHSQGESNGYASSGGNAALSSNSASGEFHSEAEDRFDGLPTHSQEGLGLIHQQGENGRVTNRERSEESRKSRSLSLVRGSGGKGSRRAAGMTFMSVGLLVGWGGFGHTVIGGMNKQVGRSTGIVLNQATTWPTIRHPHILSSSPTMSSNTPFFLEFSAIDLDFQSHEDYPRPPEDPQSYQRIVGRISAWSCTTLYLTSRMPQIWKNFQRKSVEGLSILLFLFAFCGNVTYVFSILLNPSGISDPSESSHYLLEALPYLLGSGGTLIFDLTIMIQSLIYGSAPPLPQPPTPLDRSSRRRLIPTRKRTRHMEDGWGSVLQSQSLERGERAPLLSESLSALPSHGAAHRKQGTKRERSMSPTVHKRARSVAGESLLEL</sequence>
<feature type="compositionally biased region" description="Low complexity" evidence="7">
    <location>
        <begin position="609"/>
        <end position="618"/>
    </location>
</feature>
<protein>
    <submittedName>
        <fullName evidence="9">Vacuolar membrane protein</fullName>
    </submittedName>
</protein>
<feature type="compositionally biased region" description="Basic and acidic residues" evidence="7">
    <location>
        <begin position="266"/>
        <end position="282"/>
    </location>
</feature>